<sequence>MNIEGEEGGVLALGADTGGETVVQSSGLRIRGAASARRPPPTQLITIRAGQGARDHISANISCVILHIVDFSSGSTQTRVRVLRTTRWQTQIWTGPDGHTEAPPLCMGQSWRGAGLMSQGATGCM</sequence>
<dbReference type="Proteomes" id="UP001497482">
    <property type="component" value="Chromosome 8"/>
</dbReference>
<evidence type="ECO:0000313" key="2">
    <source>
        <dbReference type="Proteomes" id="UP001497482"/>
    </source>
</evidence>
<dbReference type="AlphaFoldDB" id="A0AAV2MIZ1"/>
<reference evidence="1 2" key="1">
    <citation type="submission" date="2024-04" db="EMBL/GenBank/DDBJ databases">
        <authorList>
            <person name="Waldvogel A.-M."/>
            <person name="Schoenle A."/>
        </authorList>
    </citation>
    <scope>NUCLEOTIDE SEQUENCE [LARGE SCALE GENOMIC DNA]</scope>
</reference>
<gene>
    <name evidence="1" type="ORF">KC01_LOCUS39513</name>
</gene>
<dbReference type="EMBL" id="OZ035830">
    <property type="protein sequence ID" value="CAL1613270.1"/>
    <property type="molecule type" value="Genomic_DNA"/>
</dbReference>
<evidence type="ECO:0000313" key="1">
    <source>
        <dbReference type="EMBL" id="CAL1613270.1"/>
    </source>
</evidence>
<keyword evidence="2" id="KW-1185">Reference proteome</keyword>
<proteinExistence type="predicted"/>
<organism evidence="1 2">
    <name type="scientific">Knipowitschia caucasica</name>
    <name type="common">Caucasian dwarf goby</name>
    <name type="synonym">Pomatoschistus caucasicus</name>
    <dbReference type="NCBI Taxonomy" id="637954"/>
    <lineage>
        <taxon>Eukaryota</taxon>
        <taxon>Metazoa</taxon>
        <taxon>Chordata</taxon>
        <taxon>Craniata</taxon>
        <taxon>Vertebrata</taxon>
        <taxon>Euteleostomi</taxon>
        <taxon>Actinopterygii</taxon>
        <taxon>Neopterygii</taxon>
        <taxon>Teleostei</taxon>
        <taxon>Neoteleostei</taxon>
        <taxon>Acanthomorphata</taxon>
        <taxon>Gobiaria</taxon>
        <taxon>Gobiiformes</taxon>
        <taxon>Gobioidei</taxon>
        <taxon>Gobiidae</taxon>
        <taxon>Gobiinae</taxon>
        <taxon>Knipowitschia</taxon>
    </lineage>
</organism>
<protein>
    <submittedName>
        <fullName evidence="1">Uncharacterized protein</fullName>
    </submittedName>
</protein>
<accession>A0AAV2MIZ1</accession>
<name>A0AAV2MIZ1_KNICA</name>